<dbReference type="AlphaFoldDB" id="A0A9N8YYK0"/>
<dbReference type="EMBL" id="CAJVPY010000218">
    <property type="protein sequence ID" value="CAG8458541.1"/>
    <property type="molecule type" value="Genomic_DNA"/>
</dbReference>
<evidence type="ECO:0000313" key="1">
    <source>
        <dbReference type="EMBL" id="CAG8458541.1"/>
    </source>
</evidence>
<organism evidence="1 2">
    <name type="scientific">Dentiscutata erythropus</name>
    <dbReference type="NCBI Taxonomy" id="1348616"/>
    <lineage>
        <taxon>Eukaryota</taxon>
        <taxon>Fungi</taxon>
        <taxon>Fungi incertae sedis</taxon>
        <taxon>Mucoromycota</taxon>
        <taxon>Glomeromycotina</taxon>
        <taxon>Glomeromycetes</taxon>
        <taxon>Diversisporales</taxon>
        <taxon>Gigasporaceae</taxon>
        <taxon>Dentiscutata</taxon>
    </lineage>
</organism>
<keyword evidence="2" id="KW-1185">Reference proteome</keyword>
<name>A0A9N8YYK0_9GLOM</name>
<sequence>MIYARRIVFGGAIIKNVYNIDSTTKQTSLQNINITLDASHTPVDLASSINNQAEEITNLSDSANDLVIELLAEI</sequence>
<protein>
    <submittedName>
        <fullName evidence="1">28389_t:CDS:1</fullName>
    </submittedName>
</protein>
<evidence type="ECO:0000313" key="2">
    <source>
        <dbReference type="Proteomes" id="UP000789405"/>
    </source>
</evidence>
<accession>A0A9N8YYK0</accession>
<comment type="caution">
    <text evidence="1">The sequence shown here is derived from an EMBL/GenBank/DDBJ whole genome shotgun (WGS) entry which is preliminary data.</text>
</comment>
<dbReference type="Proteomes" id="UP000789405">
    <property type="component" value="Unassembled WGS sequence"/>
</dbReference>
<proteinExistence type="predicted"/>
<reference evidence="1" key="1">
    <citation type="submission" date="2021-06" db="EMBL/GenBank/DDBJ databases">
        <authorList>
            <person name="Kallberg Y."/>
            <person name="Tangrot J."/>
            <person name="Rosling A."/>
        </authorList>
    </citation>
    <scope>NUCLEOTIDE SEQUENCE</scope>
    <source>
        <strain evidence="1">MA453B</strain>
    </source>
</reference>
<gene>
    <name evidence="1" type="ORF">DERYTH_LOCUS890</name>
</gene>